<name>A0A0P9Y2E2_PSEA0</name>
<gene>
    <name evidence="1" type="ORF">ALO63_01144</name>
</gene>
<accession>A0A0P9Y2E2</accession>
<comment type="caution">
    <text evidence="1">The sequence shown here is derived from an EMBL/GenBank/DDBJ whole genome shotgun (WGS) entry which is preliminary data.</text>
</comment>
<dbReference type="Proteomes" id="UP000050420">
    <property type="component" value="Unassembled WGS sequence"/>
</dbReference>
<protein>
    <submittedName>
        <fullName evidence="1">ImpB/mucB/samB family protein</fullName>
    </submittedName>
</protein>
<reference evidence="1 2" key="1">
    <citation type="submission" date="2015-09" db="EMBL/GenBank/DDBJ databases">
        <title>Genome announcement of multiple Pseudomonas syringae strains.</title>
        <authorList>
            <person name="Thakur S."/>
            <person name="Wang P.W."/>
            <person name="Gong Y."/>
            <person name="Weir B.S."/>
            <person name="Guttman D.S."/>
        </authorList>
    </citation>
    <scope>NUCLEOTIDE SEQUENCE [LARGE SCALE GENOMIC DNA]</scope>
    <source>
        <strain evidence="1 2">ICMP4331</strain>
    </source>
</reference>
<dbReference type="EMBL" id="LJQU01000078">
    <property type="protein sequence ID" value="KPY01817.1"/>
    <property type="molecule type" value="Genomic_DNA"/>
</dbReference>
<evidence type="ECO:0000313" key="1">
    <source>
        <dbReference type="EMBL" id="KPY01817.1"/>
    </source>
</evidence>
<organism evidence="1 2">
    <name type="scientific">Pseudomonas amygdali pv. mori</name>
    <dbReference type="NCBI Taxonomy" id="34065"/>
    <lineage>
        <taxon>Bacteria</taxon>
        <taxon>Pseudomonadati</taxon>
        <taxon>Pseudomonadota</taxon>
        <taxon>Gammaproteobacteria</taxon>
        <taxon>Pseudomonadales</taxon>
        <taxon>Pseudomonadaceae</taxon>
        <taxon>Pseudomonas</taxon>
        <taxon>Pseudomonas amygdali</taxon>
    </lineage>
</organism>
<dbReference type="PATRIC" id="fig|34065.5.peg.1616"/>
<dbReference type="AlphaFoldDB" id="A0A0P9Y2E2"/>
<sequence length="58" mass="6517">MILFTKLHCLSRPSVDFLFHINGDMSERVMSIIESMVPASEIYSIDEALQTSLGSLEI</sequence>
<evidence type="ECO:0000313" key="2">
    <source>
        <dbReference type="Proteomes" id="UP000050420"/>
    </source>
</evidence>
<proteinExistence type="predicted"/>